<dbReference type="InterPro" id="IPR047589">
    <property type="entry name" value="DUF11_rpt"/>
</dbReference>
<proteinExistence type="predicted"/>
<organism evidence="1 2">
    <name type="scientific">Chamaesiphon polymorphus CCALA 037</name>
    <dbReference type="NCBI Taxonomy" id="2107692"/>
    <lineage>
        <taxon>Bacteria</taxon>
        <taxon>Bacillati</taxon>
        <taxon>Cyanobacteriota</taxon>
        <taxon>Cyanophyceae</taxon>
        <taxon>Gomontiellales</taxon>
        <taxon>Chamaesiphonaceae</taxon>
        <taxon>Chamaesiphon</taxon>
    </lineage>
</organism>
<dbReference type="OrthoDB" id="484368at2"/>
<dbReference type="EMBL" id="PVWO01000012">
    <property type="protein sequence ID" value="PSB59181.1"/>
    <property type="molecule type" value="Genomic_DNA"/>
</dbReference>
<evidence type="ECO:0000313" key="1">
    <source>
        <dbReference type="EMBL" id="PSB59181.1"/>
    </source>
</evidence>
<reference evidence="1 2" key="1">
    <citation type="submission" date="2018-03" db="EMBL/GenBank/DDBJ databases">
        <title>The ancient ancestry and fast evolution of plastids.</title>
        <authorList>
            <person name="Moore K.R."/>
            <person name="Magnabosco C."/>
            <person name="Momper L."/>
            <person name="Gold D.A."/>
            <person name="Bosak T."/>
            <person name="Fournier G.P."/>
        </authorList>
    </citation>
    <scope>NUCLEOTIDE SEQUENCE [LARGE SCALE GENOMIC DNA]</scope>
    <source>
        <strain evidence="1 2">CCALA 037</strain>
    </source>
</reference>
<evidence type="ECO:0000313" key="2">
    <source>
        <dbReference type="Proteomes" id="UP000238937"/>
    </source>
</evidence>
<gene>
    <name evidence="1" type="ORF">C7B77_01965</name>
</gene>
<keyword evidence="2" id="KW-1185">Reference proteome</keyword>
<accession>A0A2T1GMQ3</accession>
<name>A0A2T1GMQ3_9CYAN</name>
<protein>
    <recommendedName>
        <fullName evidence="3">DUF11 domain-containing protein</fullName>
    </recommendedName>
</protein>
<dbReference type="RefSeq" id="WP_106299800.1">
    <property type="nucleotide sequence ID" value="NZ_PVWO01000012.1"/>
</dbReference>
<dbReference type="NCBIfam" id="TIGR01451">
    <property type="entry name" value="B_ant_repeat"/>
    <property type="match status" value="1"/>
</dbReference>
<comment type="caution">
    <text evidence="1">The sequence shown here is derived from an EMBL/GenBank/DDBJ whole genome shotgun (WGS) entry which is preliminary data.</text>
</comment>
<sequence length="173" mass="19115">MSKLSTFTLSIVGTLAITFLTAQLPLQARSRTPKACVDRQPITKRVSLTLTADKEVITDNIITYQPIEGKASVKPGDIIRYTVVAKNNSHCPLRNLILKQPIPRGTNYLKNSATATKGAQLLFSIDGGKTFVAEPKIDGQIAPATAYNYLRWKFRRPVPTNAQVKTSYKLQVK</sequence>
<evidence type="ECO:0008006" key="3">
    <source>
        <dbReference type="Google" id="ProtNLM"/>
    </source>
</evidence>
<dbReference type="Proteomes" id="UP000238937">
    <property type="component" value="Unassembled WGS sequence"/>
</dbReference>
<dbReference type="AlphaFoldDB" id="A0A2T1GMQ3"/>